<feature type="signal peptide" evidence="4">
    <location>
        <begin position="1"/>
        <end position="31"/>
    </location>
</feature>
<dbReference type="GO" id="GO:0042597">
    <property type="term" value="C:periplasmic space"/>
    <property type="evidence" value="ECO:0007669"/>
    <property type="project" value="UniProtKB-SubCell"/>
</dbReference>
<evidence type="ECO:0000256" key="3">
    <source>
        <dbReference type="ARBA" id="ARBA00022729"/>
    </source>
</evidence>
<keyword evidence="3 4" id="KW-0732">Signal</keyword>
<dbReference type="STRING" id="995034.SAMN05216219_1361"/>
<evidence type="ECO:0000256" key="4">
    <source>
        <dbReference type="SAM" id="SignalP"/>
    </source>
</evidence>
<evidence type="ECO:0000313" key="7">
    <source>
        <dbReference type="Proteomes" id="UP000198867"/>
    </source>
</evidence>
<proteinExistence type="inferred from homology"/>
<dbReference type="PANTHER" id="PTHR30024:SF47">
    <property type="entry name" value="TAURINE-BINDING PERIPLASMIC PROTEIN"/>
    <property type="match status" value="1"/>
</dbReference>
<dbReference type="PANTHER" id="PTHR30024">
    <property type="entry name" value="ALIPHATIC SULFONATES-BINDING PROTEIN-RELATED"/>
    <property type="match status" value="1"/>
</dbReference>
<feature type="domain" description="SsuA/THI5-like" evidence="5">
    <location>
        <begin position="67"/>
        <end position="278"/>
    </location>
</feature>
<feature type="chain" id="PRO_5039538233" evidence="4">
    <location>
        <begin position="32"/>
        <end position="339"/>
    </location>
</feature>
<dbReference type="SUPFAM" id="SSF53850">
    <property type="entry name" value="Periplasmic binding protein-like II"/>
    <property type="match status" value="1"/>
</dbReference>
<dbReference type="InterPro" id="IPR015168">
    <property type="entry name" value="SsuA/THI5"/>
</dbReference>
<protein>
    <submittedName>
        <fullName evidence="6">NitT/TauT family transport system substrate-binding protein</fullName>
    </submittedName>
</protein>
<keyword evidence="7" id="KW-1185">Reference proteome</keyword>
<dbReference type="AlphaFoldDB" id="A0A1I5AD02"/>
<name>A0A1I5AD02_9MICO</name>
<evidence type="ECO:0000256" key="2">
    <source>
        <dbReference type="ARBA" id="ARBA00010742"/>
    </source>
</evidence>
<gene>
    <name evidence="6" type="ORF">SAMN05216219_1361</name>
</gene>
<dbReference type="Pfam" id="PF09084">
    <property type="entry name" value="NMT1"/>
    <property type="match status" value="1"/>
</dbReference>
<sequence>MPITSLTVRTKKTWLGVAAASALALSLAACSAGSAAAPADDAPAPAGDGKPETTELLVGITPVADQASVFIAIAEGFFEDEGLDVTAQPAQGGAAAVPAMIAGDMQAAFATYPSFLLAQSGGVGINIVAEGVRGNEESNGVYVKADSGIESIEDLEGKKVAVNTLKNTGELTIKVLMEEAGMDVSKVEFLELPFPDMVPTLQSGGVDAVWLVEPFQTAANEAGAKKLFANFSGPTAGVPLSGLGMTADFVKANPNTTAAFIRALEKANALLAENPDAAREIVPTYSKTTPELAAKIMLPEWVAGSAKAENLEVWNEIMVDQGAIPAPVDLDAMVYVPGK</sequence>
<reference evidence="7" key="1">
    <citation type="submission" date="2016-10" db="EMBL/GenBank/DDBJ databases">
        <authorList>
            <person name="Varghese N."/>
            <person name="Submissions S."/>
        </authorList>
    </citation>
    <scope>NUCLEOTIDE SEQUENCE [LARGE SCALE GENOMIC DNA]</scope>
    <source>
        <strain evidence="7">CGMCC 1.11101</strain>
    </source>
</reference>
<evidence type="ECO:0000256" key="1">
    <source>
        <dbReference type="ARBA" id="ARBA00004418"/>
    </source>
</evidence>
<organism evidence="6 7">
    <name type="scientific">Mycetocola miduiensis</name>
    <dbReference type="NCBI Taxonomy" id="995034"/>
    <lineage>
        <taxon>Bacteria</taxon>
        <taxon>Bacillati</taxon>
        <taxon>Actinomycetota</taxon>
        <taxon>Actinomycetes</taxon>
        <taxon>Micrococcales</taxon>
        <taxon>Microbacteriaceae</taxon>
        <taxon>Mycetocola</taxon>
    </lineage>
</organism>
<accession>A0A1I5AD02</accession>
<comment type="subcellular location">
    <subcellularLocation>
        <location evidence="1">Periplasm</location>
    </subcellularLocation>
</comment>
<dbReference type="RefSeq" id="WP_177216749.1">
    <property type="nucleotide sequence ID" value="NZ_FOVM01000003.1"/>
</dbReference>
<dbReference type="Proteomes" id="UP000198867">
    <property type="component" value="Unassembled WGS sequence"/>
</dbReference>
<evidence type="ECO:0000259" key="5">
    <source>
        <dbReference type="Pfam" id="PF09084"/>
    </source>
</evidence>
<dbReference type="EMBL" id="FOVM01000003">
    <property type="protein sequence ID" value="SFN60354.1"/>
    <property type="molecule type" value="Genomic_DNA"/>
</dbReference>
<dbReference type="Gene3D" id="3.40.190.10">
    <property type="entry name" value="Periplasmic binding protein-like II"/>
    <property type="match status" value="2"/>
</dbReference>
<comment type="similarity">
    <text evidence="2">Belongs to the bacterial solute-binding protein SsuA/TauA family.</text>
</comment>
<evidence type="ECO:0000313" key="6">
    <source>
        <dbReference type="EMBL" id="SFN60354.1"/>
    </source>
</evidence>